<evidence type="ECO:0000256" key="1">
    <source>
        <dbReference type="ARBA" id="ARBA00004496"/>
    </source>
</evidence>
<dbReference type="GO" id="GO:0005856">
    <property type="term" value="C:cytoskeleton"/>
    <property type="evidence" value="ECO:0007669"/>
    <property type="project" value="InterPro"/>
</dbReference>
<dbReference type="Pfam" id="PF00784">
    <property type="entry name" value="MyTH4"/>
    <property type="match status" value="1"/>
</dbReference>
<dbReference type="Gene3D" id="1.20.80.10">
    <property type="match status" value="1"/>
</dbReference>
<dbReference type="GO" id="GO:0005524">
    <property type="term" value="F:ATP binding"/>
    <property type="evidence" value="ECO:0007669"/>
    <property type="project" value="UniProtKB-KW"/>
</dbReference>
<evidence type="ECO:0000256" key="2">
    <source>
        <dbReference type="ARBA" id="ARBA00008314"/>
    </source>
</evidence>
<accession>A0A4Z2B812</accession>
<dbReference type="InterPro" id="IPR019749">
    <property type="entry name" value="Band_41_domain"/>
</dbReference>
<evidence type="ECO:0008006" key="14">
    <source>
        <dbReference type="Google" id="ProtNLM"/>
    </source>
</evidence>
<feature type="domain" description="FERM" evidence="10">
    <location>
        <begin position="166"/>
        <end position="455"/>
    </location>
</feature>
<keyword evidence="13" id="KW-1185">Reference proteome</keyword>
<dbReference type="Pfam" id="PF02174">
    <property type="entry name" value="IRS"/>
    <property type="match status" value="1"/>
</dbReference>
<dbReference type="SUPFAM" id="SSF54236">
    <property type="entry name" value="Ubiquitin-like"/>
    <property type="match status" value="1"/>
</dbReference>
<reference evidence="12 13" key="1">
    <citation type="submission" date="2019-04" db="EMBL/GenBank/DDBJ databases">
        <title>The sequence and de novo assembly of Takifugu bimaculatus genome using PacBio and Hi-C technologies.</title>
        <authorList>
            <person name="Xu P."/>
            <person name="Liu B."/>
            <person name="Zhou Z."/>
        </authorList>
    </citation>
    <scope>NUCLEOTIDE SEQUENCE [LARGE SCALE GENOMIC DNA]</scope>
    <source>
        <strain evidence="12">TB-2018</strain>
        <tissue evidence="12">Muscle</tissue>
    </source>
</reference>
<dbReference type="InterPro" id="IPR019748">
    <property type="entry name" value="FERM_central"/>
</dbReference>
<evidence type="ECO:0000259" key="10">
    <source>
        <dbReference type="PROSITE" id="PS50057"/>
    </source>
</evidence>
<keyword evidence="6" id="KW-0067">ATP-binding</keyword>
<dbReference type="SMART" id="SM00295">
    <property type="entry name" value="B41"/>
    <property type="match status" value="1"/>
</dbReference>
<keyword evidence="7" id="KW-0505">Motor protein</keyword>
<dbReference type="EMBL" id="SWLE01000019">
    <property type="protein sequence ID" value="TNM87728.1"/>
    <property type="molecule type" value="Genomic_DNA"/>
</dbReference>
<dbReference type="Gene3D" id="2.30.29.30">
    <property type="entry name" value="Pleckstrin-homology domain (PH domain)/Phosphotyrosine-binding domain (PTB)"/>
    <property type="match status" value="1"/>
</dbReference>
<comment type="caution">
    <text evidence="12">The sequence shown here is derived from an EMBL/GenBank/DDBJ whole genome shotgun (WGS) entry which is preliminary data.</text>
</comment>
<dbReference type="SUPFAM" id="SSF50729">
    <property type="entry name" value="PH domain-like"/>
    <property type="match status" value="1"/>
</dbReference>
<dbReference type="GO" id="GO:0003779">
    <property type="term" value="F:actin binding"/>
    <property type="evidence" value="ECO:0007669"/>
    <property type="project" value="UniProtKB-KW"/>
</dbReference>
<organism evidence="12 13">
    <name type="scientific">Takifugu bimaculatus</name>
    <dbReference type="NCBI Taxonomy" id="433685"/>
    <lineage>
        <taxon>Eukaryota</taxon>
        <taxon>Metazoa</taxon>
        <taxon>Chordata</taxon>
        <taxon>Craniata</taxon>
        <taxon>Vertebrata</taxon>
        <taxon>Euteleostomi</taxon>
        <taxon>Actinopterygii</taxon>
        <taxon>Neopterygii</taxon>
        <taxon>Teleostei</taxon>
        <taxon>Neoteleostei</taxon>
        <taxon>Acanthomorphata</taxon>
        <taxon>Eupercaria</taxon>
        <taxon>Tetraodontiformes</taxon>
        <taxon>Tetradontoidea</taxon>
        <taxon>Tetraodontidae</taxon>
        <taxon>Takifugu</taxon>
    </lineage>
</organism>
<comment type="similarity">
    <text evidence="2">Belongs to the TRAFAC class myosin-kinesin ATPase superfamily. Myosin family.</text>
</comment>
<proteinExistence type="inferred from homology"/>
<dbReference type="SMART" id="SM00139">
    <property type="entry name" value="MyTH4"/>
    <property type="match status" value="1"/>
</dbReference>
<dbReference type="PROSITE" id="PS01179">
    <property type="entry name" value="PID"/>
    <property type="match status" value="1"/>
</dbReference>
<dbReference type="PANTHER" id="PTHR22692">
    <property type="entry name" value="MYOSIN VII, XV"/>
    <property type="match status" value="1"/>
</dbReference>
<dbReference type="InterPro" id="IPR041794">
    <property type="entry name" value="MyoVII_FERM_C2"/>
</dbReference>
<dbReference type="Gene3D" id="3.10.20.90">
    <property type="entry name" value="Phosphatidylinositol 3-kinase Catalytic Subunit, Chain A, domain 1"/>
    <property type="match status" value="1"/>
</dbReference>
<sequence>MSLLTLSPNQRKNVIQTNQKDTGTVERIAPATLKEFSLMYFRQPTKDVNRQVISRNAAPERLWASSREPIRQPLLKKLGGNPDLSHKACLAFTDILHNYPTKQLQSPVVLTDQIFGPATKYEVLRDEIYCQIMKQMTNNNNRLSMELGWQLLWLCCGLFPPSQSLLKHARRFLESRRREPLALDCLQRMQSLLRLEPRKLQPHPVEVNAIQLNSPQILHKVHFPNDTDEIFEITSTTRVRDLSQNIVKKLRLASSEGYSIFVKTHNKELPKYLRGYHSCTREEMVHIAALLFRIKANSDKNQFVMIPKMLKELVPLDQLKSISENDWKKLIVATYNKQARMTIEEAKGAFLKAVYRWPTFGCAFFEVKQTSEPHFPDIVLIAISKQGLTIIHPKTKEVLASHPFNRIASWSSGSTYFHMTIGSLVKGKKFLCETSLGYKMDDLLTSYVNMYLRDNRALQTRAQRFNM</sequence>
<keyword evidence="4" id="KW-0677">Repeat</keyword>
<dbReference type="Gene3D" id="1.25.40.530">
    <property type="entry name" value="MyTH4 domain"/>
    <property type="match status" value="1"/>
</dbReference>
<dbReference type="PANTHER" id="PTHR22692:SF24">
    <property type="entry name" value="MYOSIN VIIB"/>
    <property type="match status" value="1"/>
</dbReference>
<dbReference type="InterPro" id="IPR038185">
    <property type="entry name" value="MyTH4_dom_sf"/>
</dbReference>
<dbReference type="InterPro" id="IPR006020">
    <property type="entry name" value="PTB/PI_dom"/>
</dbReference>
<dbReference type="InterPro" id="IPR035963">
    <property type="entry name" value="FERM_2"/>
</dbReference>
<evidence type="ECO:0000259" key="11">
    <source>
        <dbReference type="PROSITE" id="PS51016"/>
    </source>
</evidence>
<evidence type="ECO:0000256" key="3">
    <source>
        <dbReference type="ARBA" id="ARBA00022490"/>
    </source>
</evidence>
<dbReference type="InterPro" id="IPR011993">
    <property type="entry name" value="PH-like_dom_sf"/>
</dbReference>
<dbReference type="PROSITE" id="PS51016">
    <property type="entry name" value="MYTH4"/>
    <property type="match status" value="1"/>
</dbReference>
<evidence type="ECO:0000256" key="4">
    <source>
        <dbReference type="ARBA" id="ARBA00022737"/>
    </source>
</evidence>
<dbReference type="SUPFAM" id="SSF47031">
    <property type="entry name" value="Second domain of FERM"/>
    <property type="match status" value="1"/>
</dbReference>
<evidence type="ECO:0000256" key="8">
    <source>
        <dbReference type="ARBA" id="ARBA00023203"/>
    </source>
</evidence>
<feature type="domain" description="PID" evidence="9">
    <location>
        <begin position="379"/>
        <end position="408"/>
    </location>
</feature>
<dbReference type="GO" id="GO:0005737">
    <property type="term" value="C:cytoplasm"/>
    <property type="evidence" value="ECO:0007669"/>
    <property type="project" value="UniProtKB-SubCell"/>
</dbReference>
<dbReference type="InterPro" id="IPR014352">
    <property type="entry name" value="FERM/acyl-CoA-bd_prot_sf"/>
</dbReference>
<dbReference type="InterPro" id="IPR051567">
    <property type="entry name" value="Unconventional_Myosin_ATPase"/>
</dbReference>
<comment type="subcellular location">
    <subcellularLocation>
        <location evidence="1">Cytoplasm</location>
    </subcellularLocation>
</comment>
<gene>
    <name evidence="12" type="ORF">fugu_005949</name>
</gene>
<dbReference type="Pfam" id="PF21989">
    <property type="entry name" value="RA_2"/>
    <property type="match status" value="1"/>
</dbReference>
<evidence type="ECO:0000259" key="9">
    <source>
        <dbReference type="PROSITE" id="PS01179"/>
    </source>
</evidence>
<keyword evidence="3" id="KW-0963">Cytoplasm</keyword>
<dbReference type="CDD" id="cd13199">
    <property type="entry name" value="FERM_C2_MyoVII"/>
    <property type="match status" value="1"/>
</dbReference>
<evidence type="ECO:0000256" key="7">
    <source>
        <dbReference type="ARBA" id="ARBA00023175"/>
    </source>
</evidence>
<evidence type="ECO:0000256" key="6">
    <source>
        <dbReference type="ARBA" id="ARBA00022840"/>
    </source>
</evidence>
<evidence type="ECO:0000313" key="12">
    <source>
        <dbReference type="EMBL" id="TNM87728.1"/>
    </source>
</evidence>
<dbReference type="InterPro" id="IPR002404">
    <property type="entry name" value="IRS_PTB"/>
</dbReference>
<dbReference type="InterPro" id="IPR000857">
    <property type="entry name" value="MyTH4_dom"/>
</dbReference>
<protein>
    <recommendedName>
        <fullName evidence="14">MyTH4 domain-containing protein</fullName>
    </recommendedName>
</protein>
<evidence type="ECO:0000313" key="13">
    <source>
        <dbReference type="Proteomes" id="UP000516260"/>
    </source>
</evidence>
<dbReference type="InterPro" id="IPR029071">
    <property type="entry name" value="Ubiquitin-like_domsf"/>
</dbReference>
<keyword evidence="5" id="KW-0547">Nucleotide-binding</keyword>
<dbReference type="CDD" id="cd14473">
    <property type="entry name" value="FERM_B-lobe"/>
    <property type="match status" value="1"/>
</dbReference>
<dbReference type="AlphaFoldDB" id="A0A4Z2B812"/>
<dbReference type="Proteomes" id="UP000516260">
    <property type="component" value="Chromosome 6"/>
</dbReference>
<evidence type="ECO:0000256" key="5">
    <source>
        <dbReference type="ARBA" id="ARBA00022741"/>
    </source>
</evidence>
<dbReference type="PROSITE" id="PS50057">
    <property type="entry name" value="FERM_3"/>
    <property type="match status" value="1"/>
</dbReference>
<name>A0A4Z2B812_9TELE</name>
<keyword evidence="8" id="KW-0009">Actin-binding</keyword>
<dbReference type="InterPro" id="IPR000299">
    <property type="entry name" value="FERM_domain"/>
</dbReference>
<feature type="domain" description="MyTH4" evidence="11">
    <location>
        <begin position="65"/>
        <end position="211"/>
    </location>
</feature>